<dbReference type="Pfam" id="PF00319">
    <property type="entry name" value="SRF-TF"/>
    <property type="match status" value="1"/>
</dbReference>
<evidence type="ECO:0000256" key="3">
    <source>
        <dbReference type="ARBA" id="ARBA00023125"/>
    </source>
</evidence>
<evidence type="ECO:0000256" key="2">
    <source>
        <dbReference type="ARBA" id="ARBA00023015"/>
    </source>
</evidence>
<keyword evidence="2" id="KW-0805">Transcription regulation</keyword>
<sequence>MSTKSNQQKSPKSPTSPQKMMRQKRDRRRKNLIRKAYEYSKLCDADVCLGIRIRESGQFTTFLSDSAGFWSGLPSQLEIYYPRPIQKTEKNFDTHPTTDEDDSGAALDLKGGERWEYHDYYEIASYPWHLDGHEGKVARWYSLAFSESLETLSLAPFSRVLKWLLDRIRHLAAEAKSEAFNKKIRAYNILHVYQARKPGGRAR</sequence>
<accession>A0A401L2Q8</accession>
<feature type="domain" description="MADS-box" evidence="7">
    <location>
        <begin position="27"/>
        <end position="51"/>
    </location>
</feature>
<evidence type="ECO:0000256" key="4">
    <source>
        <dbReference type="ARBA" id="ARBA00023163"/>
    </source>
</evidence>
<gene>
    <name evidence="8" type="ORF">AAWM_08708</name>
</gene>
<reference evidence="8 9" key="1">
    <citation type="submission" date="2016-09" db="EMBL/GenBank/DDBJ databases">
        <title>Aspergillus awamori IFM 58123T.</title>
        <authorList>
            <person name="Kusuya Y."/>
            <person name="Shimizu M."/>
            <person name="Takahashi H."/>
            <person name="Yaguchi T."/>
        </authorList>
    </citation>
    <scope>NUCLEOTIDE SEQUENCE [LARGE SCALE GENOMIC DNA]</scope>
    <source>
        <strain evidence="8 9">IFM 58123</strain>
    </source>
</reference>
<evidence type="ECO:0000313" key="9">
    <source>
        <dbReference type="Proteomes" id="UP000286921"/>
    </source>
</evidence>
<comment type="caution">
    <text evidence="8">The sequence shown here is derived from an EMBL/GenBank/DDBJ whole genome shotgun (WGS) entry which is preliminary data.</text>
</comment>
<comment type="subcellular location">
    <subcellularLocation>
        <location evidence="1">Nucleus</location>
    </subcellularLocation>
</comment>
<evidence type="ECO:0000259" key="7">
    <source>
        <dbReference type="PROSITE" id="PS50066"/>
    </source>
</evidence>
<dbReference type="InterPro" id="IPR036879">
    <property type="entry name" value="TF_MADSbox_sf"/>
</dbReference>
<feature type="compositionally biased region" description="Polar residues" evidence="6">
    <location>
        <begin position="1"/>
        <end position="17"/>
    </location>
</feature>
<dbReference type="Proteomes" id="UP000286921">
    <property type="component" value="Unassembled WGS sequence"/>
</dbReference>
<dbReference type="GO" id="GO:0003677">
    <property type="term" value="F:DNA binding"/>
    <property type="evidence" value="ECO:0007669"/>
    <property type="project" value="UniProtKB-KW"/>
</dbReference>
<dbReference type="GO" id="GO:0046983">
    <property type="term" value="F:protein dimerization activity"/>
    <property type="evidence" value="ECO:0007669"/>
    <property type="project" value="InterPro"/>
</dbReference>
<keyword evidence="5" id="KW-0539">Nucleus</keyword>
<dbReference type="InterPro" id="IPR002100">
    <property type="entry name" value="TF_MADSbox"/>
</dbReference>
<protein>
    <recommendedName>
        <fullName evidence="7">MADS-box domain-containing protein</fullName>
    </recommendedName>
</protein>
<organism evidence="8 9">
    <name type="scientific">Aspergillus awamori</name>
    <name type="common">Black koji mold</name>
    <dbReference type="NCBI Taxonomy" id="105351"/>
    <lineage>
        <taxon>Eukaryota</taxon>
        <taxon>Fungi</taxon>
        <taxon>Dikarya</taxon>
        <taxon>Ascomycota</taxon>
        <taxon>Pezizomycotina</taxon>
        <taxon>Eurotiomycetes</taxon>
        <taxon>Eurotiomycetidae</taxon>
        <taxon>Eurotiales</taxon>
        <taxon>Aspergillaceae</taxon>
        <taxon>Aspergillus</taxon>
    </lineage>
</organism>
<proteinExistence type="predicted"/>
<dbReference type="STRING" id="105351.A0A401L2Q8"/>
<feature type="region of interest" description="Disordered" evidence="6">
    <location>
        <begin position="1"/>
        <end position="27"/>
    </location>
</feature>
<dbReference type="PROSITE" id="PS50066">
    <property type="entry name" value="MADS_BOX_2"/>
    <property type="match status" value="1"/>
</dbReference>
<keyword evidence="3" id="KW-0238">DNA-binding</keyword>
<dbReference type="EMBL" id="BDHI01000022">
    <property type="protein sequence ID" value="GCB25823.1"/>
    <property type="molecule type" value="Genomic_DNA"/>
</dbReference>
<keyword evidence="4" id="KW-0804">Transcription</keyword>
<evidence type="ECO:0000256" key="1">
    <source>
        <dbReference type="ARBA" id="ARBA00004123"/>
    </source>
</evidence>
<dbReference type="Gene3D" id="3.40.1810.10">
    <property type="entry name" value="Transcription factor, MADS-box"/>
    <property type="match status" value="1"/>
</dbReference>
<dbReference type="AlphaFoldDB" id="A0A401L2Q8"/>
<evidence type="ECO:0000313" key="8">
    <source>
        <dbReference type="EMBL" id="GCB25823.1"/>
    </source>
</evidence>
<dbReference type="SUPFAM" id="SSF55455">
    <property type="entry name" value="SRF-like"/>
    <property type="match status" value="1"/>
</dbReference>
<dbReference type="GO" id="GO:0005634">
    <property type="term" value="C:nucleus"/>
    <property type="evidence" value="ECO:0007669"/>
    <property type="project" value="UniProtKB-SubCell"/>
</dbReference>
<keyword evidence="9" id="KW-1185">Reference proteome</keyword>
<evidence type="ECO:0000256" key="6">
    <source>
        <dbReference type="SAM" id="MobiDB-lite"/>
    </source>
</evidence>
<dbReference type="GO" id="GO:0045944">
    <property type="term" value="P:positive regulation of transcription by RNA polymerase II"/>
    <property type="evidence" value="ECO:0007669"/>
    <property type="project" value="UniProtKB-ARBA"/>
</dbReference>
<evidence type="ECO:0000256" key="5">
    <source>
        <dbReference type="ARBA" id="ARBA00023242"/>
    </source>
</evidence>
<name>A0A401L2Q8_ASPAW</name>